<dbReference type="InterPro" id="IPR013766">
    <property type="entry name" value="Thioredoxin_domain"/>
</dbReference>
<keyword evidence="7 11" id="KW-0472">Membrane</keyword>
<dbReference type="PANTHER" id="PTHR12151">
    <property type="entry name" value="ELECTRON TRANSPORT PROTIN SCO1/SENC FAMILY MEMBER"/>
    <property type="match status" value="1"/>
</dbReference>
<evidence type="ECO:0000256" key="9">
    <source>
        <dbReference type="PIRSR" id="PIRSR037736-1"/>
    </source>
</evidence>
<dbReference type="EMBL" id="MVGC01000442">
    <property type="protein sequence ID" value="RJE19147.1"/>
    <property type="molecule type" value="Genomic_DNA"/>
</dbReference>
<feature type="binding site" evidence="9">
    <location>
        <position position="246"/>
    </location>
    <ligand>
        <name>Cu cation</name>
        <dbReference type="ChEBI" id="CHEBI:23378"/>
    </ligand>
</feature>
<dbReference type="InterPro" id="IPR003782">
    <property type="entry name" value="SCO1/SenC"/>
</dbReference>
<dbReference type="AlphaFoldDB" id="A0A3A2ZCW8"/>
<comment type="subcellular location">
    <subcellularLocation>
        <location evidence="1 8">Mitochondrion inner membrane</location>
    </subcellularLocation>
</comment>
<evidence type="ECO:0000256" key="3">
    <source>
        <dbReference type="ARBA" id="ARBA00022723"/>
    </source>
</evidence>
<dbReference type="CDD" id="cd02968">
    <property type="entry name" value="SCO"/>
    <property type="match status" value="1"/>
</dbReference>
<feature type="binding site" evidence="9">
    <location>
        <position position="153"/>
    </location>
    <ligand>
        <name>Cu cation</name>
        <dbReference type="ChEBI" id="CHEBI:23378"/>
    </ligand>
</feature>
<dbReference type="OrthoDB" id="270009at2759"/>
<evidence type="ECO:0000256" key="6">
    <source>
        <dbReference type="ARBA" id="ARBA00023128"/>
    </source>
</evidence>
<dbReference type="PROSITE" id="PS51352">
    <property type="entry name" value="THIOREDOXIN_2"/>
    <property type="match status" value="1"/>
</dbReference>
<evidence type="ECO:0000256" key="1">
    <source>
        <dbReference type="ARBA" id="ARBA00004273"/>
    </source>
</evidence>
<name>A0A3A2ZCW8_9EURO</name>
<feature type="domain" description="Thioredoxin" evidence="12">
    <location>
        <begin position="115"/>
        <end position="281"/>
    </location>
</feature>
<dbReference type="Gene3D" id="3.40.30.10">
    <property type="entry name" value="Glutaredoxin"/>
    <property type="match status" value="1"/>
</dbReference>
<dbReference type="GO" id="GO:0005507">
    <property type="term" value="F:copper ion binding"/>
    <property type="evidence" value="ECO:0007669"/>
    <property type="project" value="InterPro"/>
</dbReference>
<evidence type="ECO:0000259" key="12">
    <source>
        <dbReference type="PROSITE" id="PS51352"/>
    </source>
</evidence>
<sequence length="293" mass="33439">MASTRFISRTLGRVPKAPINRSLTTSATQHIPLLRASQSTSQTQTFNGISNRTFTTTPLLRKGNTMGKIKTQNFTGISWNATLLFILTAAGLMVYFRVEKERLQRKQIREMSKGVGKPKVGGPFVLRDLDGKEVTEEDLKGRYSFVYFGFTHCPDICPDELDKMAAIIDRVKEETKSDKVFQPVFITCDPARDTPEVLRAYLKEFHPAIMGLTGTYEQVKHVCKQYRVYFSTPKDIKPGEDYLVDHSIYFYLMDPDGDFVECIGRQDTPESATKVIMDHINDWKREGKPLKNY</sequence>
<keyword evidence="11" id="KW-1133">Transmembrane helix</keyword>
<gene>
    <name evidence="13" type="ORF">PHISCL_08510</name>
</gene>
<dbReference type="GO" id="GO:0045454">
    <property type="term" value="P:cell redox homeostasis"/>
    <property type="evidence" value="ECO:0007669"/>
    <property type="project" value="UniProtKB-ARBA"/>
</dbReference>
<evidence type="ECO:0000256" key="2">
    <source>
        <dbReference type="ARBA" id="ARBA00010996"/>
    </source>
</evidence>
<comment type="similarity">
    <text evidence="2 8">Belongs to the SCO1/2 family.</text>
</comment>
<dbReference type="GO" id="GO:0016531">
    <property type="term" value="F:copper chaperone activity"/>
    <property type="evidence" value="ECO:0007669"/>
    <property type="project" value="InterPro"/>
</dbReference>
<keyword evidence="3 9" id="KW-0479">Metal-binding</keyword>
<protein>
    <submittedName>
        <fullName evidence="13">Mitochondrial</fullName>
    </submittedName>
</protein>
<accession>A0A3A2ZCW8</accession>
<feature type="transmembrane region" description="Helical" evidence="11">
    <location>
        <begin position="77"/>
        <end position="96"/>
    </location>
</feature>
<evidence type="ECO:0000256" key="4">
    <source>
        <dbReference type="ARBA" id="ARBA00022792"/>
    </source>
</evidence>
<evidence type="ECO:0000256" key="8">
    <source>
        <dbReference type="PIRNR" id="PIRNR037736"/>
    </source>
</evidence>
<dbReference type="Proteomes" id="UP000266188">
    <property type="component" value="Unassembled WGS sequence"/>
</dbReference>
<evidence type="ECO:0000313" key="14">
    <source>
        <dbReference type="Proteomes" id="UP000266188"/>
    </source>
</evidence>
<dbReference type="GO" id="GO:0033617">
    <property type="term" value="P:mitochondrial respiratory chain complex IV assembly"/>
    <property type="evidence" value="ECO:0007669"/>
    <property type="project" value="TreeGrafter"/>
</dbReference>
<feature type="disulfide bond" description="Redox-active" evidence="10">
    <location>
        <begin position="153"/>
        <end position="157"/>
    </location>
</feature>
<evidence type="ECO:0000256" key="5">
    <source>
        <dbReference type="ARBA" id="ARBA00023008"/>
    </source>
</evidence>
<proteinExistence type="inferred from homology"/>
<reference evidence="14" key="1">
    <citation type="submission" date="2017-02" db="EMBL/GenBank/DDBJ databases">
        <authorList>
            <person name="Tafer H."/>
            <person name="Lopandic K."/>
        </authorList>
    </citation>
    <scope>NUCLEOTIDE SEQUENCE [LARGE SCALE GENOMIC DNA]</scope>
    <source>
        <strain evidence="14">CBS 366.77</strain>
    </source>
</reference>
<dbReference type="PANTHER" id="PTHR12151:SF5">
    <property type="entry name" value="AT19154P"/>
    <property type="match status" value="1"/>
</dbReference>
<evidence type="ECO:0000256" key="10">
    <source>
        <dbReference type="PIRSR" id="PIRSR603782-2"/>
    </source>
</evidence>
<dbReference type="InterPro" id="IPR017276">
    <property type="entry name" value="Synth_of_cyt-c-oxidase_Sco1/2"/>
</dbReference>
<feature type="binding site" evidence="9">
    <location>
        <position position="157"/>
    </location>
    <ligand>
        <name>Cu cation</name>
        <dbReference type="ChEBI" id="CHEBI:23378"/>
    </ligand>
</feature>
<dbReference type="STRING" id="2070753.A0A3A2ZCW8"/>
<dbReference type="InterPro" id="IPR036249">
    <property type="entry name" value="Thioredoxin-like_sf"/>
</dbReference>
<keyword evidence="6 8" id="KW-0496">Mitochondrion</keyword>
<keyword evidence="11" id="KW-0812">Transmembrane</keyword>
<dbReference type="SUPFAM" id="SSF52833">
    <property type="entry name" value="Thioredoxin-like"/>
    <property type="match status" value="1"/>
</dbReference>
<dbReference type="GO" id="GO:0005743">
    <property type="term" value="C:mitochondrial inner membrane"/>
    <property type="evidence" value="ECO:0007669"/>
    <property type="project" value="UniProtKB-SubCell"/>
</dbReference>
<dbReference type="PIRSF" id="PIRSF037736">
    <property type="entry name" value="SCO1"/>
    <property type="match status" value="1"/>
</dbReference>
<keyword evidence="4 8" id="KW-0999">Mitochondrion inner membrane</keyword>
<comment type="caution">
    <text evidence="13">The sequence shown here is derived from an EMBL/GenBank/DDBJ whole genome shotgun (WGS) entry which is preliminary data.</text>
</comment>
<evidence type="ECO:0000313" key="13">
    <source>
        <dbReference type="EMBL" id="RJE19147.1"/>
    </source>
</evidence>
<keyword evidence="5 9" id="KW-0186">Copper</keyword>
<dbReference type="FunFam" id="3.40.30.10:FF:000013">
    <property type="entry name" value="Blast:Protein SCO1 homolog, mitochondrial"/>
    <property type="match status" value="1"/>
</dbReference>
<dbReference type="Pfam" id="PF02630">
    <property type="entry name" value="SCO1-SenC"/>
    <property type="match status" value="1"/>
</dbReference>
<organism evidence="13 14">
    <name type="scientific">Aspergillus sclerotialis</name>
    <dbReference type="NCBI Taxonomy" id="2070753"/>
    <lineage>
        <taxon>Eukaryota</taxon>
        <taxon>Fungi</taxon>
        <taxon>Dikarya</taxon>
        <taxon>Ascomycota</taxon>
        <taxon>Pezizomycotina</taxon>
        <taxon>Eurotiomycetes</taxon>
        <taxon>Eurotiomycetidae</taxon>
        <taxon>Eurotiales</taxon>
        <taxon>Aspergillaceae</taxon>
        <taxon>Aspergillus</taxon>
        <taxon>Aspergillus subgen. Polypaecilum</taxon>
    </lineage>
</organism>
<keyword evidence="14" id="KW-1185">Reference proteome</keyword>
<keyword evidence="10" id="KW-1015">Disulfide bond</keyword>
<evidence type="ECO:0000256" key="7">
    <source>
        <dbReference type="ARBA" id="ARBA00023136"/>
    </source>
</evidence>
<evidence type="ECO:0000256" key="11">
    <source>
        <dbReference type="SAM" id="Phobius"/>
    </source>
</evidence>
<dbReference type="GO" id="GO:0006878">
    <property type="term" value="P:intracellular copper ion homeostasis"/>
    <property type="evidence" value="ECO:0007669"/>
    <property type="project" value="UniProtKB-UniRule"/>
</dbReference>